<reference evidence="2" key="3">
    <citation type="submission" date="2010-09" db="EMBL/GenBank/DDBJ databases">
        <title>Annotation of Gaeumannomyces graminis var. tritici R3-111a-1.</title>
        <authorList>
            <consortium name="The Broad Institute Genome Sequencing Platform"/>
            <person name="Ma L.-J."/>
            <person name="Dead R."/>
            <person name="Young S.K."/>
            <person name="Zeng Q."/>
            <person name="Gargeya S."/>
            <person name="Fitzgerald M."/>
            <person name="Haas B."/>
            <person name="Abouelleil A."/>
            <person name="Alvarado L."/>
            <person name="Arachchi H.M."/>
            <person name="Berlin A."/>
            <person name="Brown A."/>
            <person name="Chapman S.B."/>
            <person name="Chen Z."/>
            <person name="Dunbar C."/>
            <person name="Freedman E."/>
            <person name="Gearin G."/>
            <person name="Gellesch M."/>
            <person name="Goldberg J."/>
            <person name="Griggs A."/>
            <person name="Gujja S."/>
            <person name="Heiman D."/>
            <person name="Howarth C."/>
            <person name="Larson L."/>
            <person name="Lui A."/>
            <person name="MacDonald P.J.P."/>
            <person name="Mehta T."/>
            <person name="Montmayeur A."/>
            <person name="Murphy C."/>
            <person name="Neiman D."/>
            <person name="Pearson M."/>
            <person name="Priest M."/>
            <person name="Roberts A."/>
            <person name="Saif S."/>
            <person name="Shea T."/>
            <person name="Shenoy N."/>
            <person name="Sisk P."/>
            <person name="Stolte C."/>
            <person name="Sykes S."/>
            <person name="Yandava C."/>
            <person name="Wortman J."/>
            <person name="Nusbaum C."/>
            <person name="Birren B."/>
        </authorList>
    </citation>
    <scope>NUCLEOTIDE SEQUENCE</scope>
    <source>
        <strain evidence="2">R3-111a-1</strain>
    </source>
</reference>
<name>J3PJP1_GAET3</name>
<dbReference type="EnsemblFungi" id="EJT68701">
    <property type="protein sequence ID" value="EJT68701"/>
    <property type="gene ID" value="GGTG_13729"/>
</dbReference>
<dbReference type="eggNOG" id="ENOG502RX34">
    <property type="taxonomic scope" value="Eukaryota"/>
</dbReference>
<dbReference type="OrthoDB" id="674604at2759"/>
<evidence type="ECO:0000259" key="1">
    <source>
        <dbReference type="Pfam" id="PF06985"/>
    </source>
</evidence>
<organism evidence="2">
    <name type="scientific">Gaeumannomyces tritici (strain R3-111a-1)</name>
    <name type="common">Wheat and barley take-all root rot fungus</name>
    <name type="synonym">Gaeumannomyces graminis var. tritici</name>
    <dbReference type="NCBI Taxonomy" id="644352"/>
    <lineage>
        <taxon>Eukaryota</taxon>
        <taxon>Fungi</taxon>
        <taxon>Dikarya</taxon>
        <taxon>Ascomycota</taxon>
        <taxon>Pezizomycotina</taxon>
        <taxon>Sordariomycetes</taxon>
        <taxon>Sordariomycetidae</taxon>
        <taxon>Magnaporthales</taxon>
        <taxon>Magnaporthaceae</taxon>
        <taxon>Gaeumannomyces</taxon>
    </lineage>
</organism>
<dbReference type="AlphaFoldDB" id="J3PJP1"/>
<accession>J3PJP1</accession>
<dbReference type="InterPro" id="IPR010730">
    <property type="entry name" value="HET"/>
</dbReference>
<evidence type="ECO:0000313" key="3">
    <source>
        <dbReference type="EnsemblFungi" id="EJT68701"/>
    </source>
</evidence>
<evidence type="ECO:0000313" key="2">
    <source>
        <dbReference type="EMBL" id="EJT68701.1"/>
    </source>
</evidence>
<dbReference type="VEuPathDB" id="FungiDB:GGTG_13729"/>
<proteinExistence type="predicted"/>
<dbReference type="HOGENOM" id="CLU_035053_0_0_1"/>
<feature type="domain" description="Heterokaryon incompatibility" evidence="1">
    <location>
        <begin position="22"/>
        <end position="107"/>
    </location>
</feature>
<dbReference type="PANTHER" id="PTHR10622">
    <property type="entry name" value="HET DOMAIN-CONTAINING PROTEIN"/>
    <property type="match status" value="1"/>
</dbReference>
<dbReference type="PANTHER" id="PTHR10622:SF12">
    <property type="entry name" value="HET DOMAIN-CONTAINING PROTEIN"/>
    <property type="match status" value="1"/>
</dbReference>
<sequence length="538" mass="59613">MRLIRVSDLSLHWFGGEQVPPYAILSHVWGPDEVLFGDVQNGTFRDRAGFAKLASFCHKAAEDGYEYGWSDTCCIDKSDSAELSEAINSMFRWYQNSDVCYAYLEDVHVTHDPDDPAGTFQRSCWFTRGWTLQELIAPPFVWFYTASWAEIGSRLGLKDAIASSTKIHTTLFEEGRLSEFSLAQQLSWAAGRETTRPEDRAYSLLGLLGVAMPPIYGEGAVKAFRRMQTELLKEGARWGDDSILAHAGHEVLARSPDDFKASGSIERGFGYGRVGSTNRGVELRTRVLSTESMNPARRTQLFTTNARLQPDHLAILSCKLHHGESIVAISLSKHENSIFFKSSGSILSGGPAFVALGPKDVDGVAEQHIVLDTSEAWDPSSDWTRPFGRPPKNILVDFSCCGEFKLAGFWPAQRDKDNWELGSTTAMYKSREAHEEAHQTPSSATFKFHTVRGAAIYAFQATLDPTPNRLKAEVVLNADTPNQSVLSSEVICRQEPAKLLKSFPDAITGVQLLGPSQCHVTVAIRRIREGFKATIKVV</sequence>
<dbReference type="EMBL" id="GL385435">
    <property type="protein sequence ID" value="EJT68701.1"/>
    <property type="molecule type" value="Genomic_DNA"/>
</dbReference>
<dbReference type="STRING" id="644352.J3PJP1"/>
<dbReference type="Proteomes" id="UP000006039">
    <property type="component" value="Unassembled WGS sequence"/>
</dbReference>
<protein>
    <recommendedName>
        <fullName evidence="1">Heterokaryon incompatibility domain-containing protein</fullName>
    </recommendedName>
</protein>
<evidence type="ECO:0000313" key="4">
    <source>
        <dbReference type="Proteomes" id="UP000006039"/>
    </source>
</evidence>
<dbReference type="GeneID" id="20354187"/>
<dbReference type="Pfam" id="PF06985">
    <property type="entry name" value="HET"/>
    <property type="match status" value="1"/>
</dbReference>
<keyword evidence="4" id="KW-1185">Reference proteome</keyword>
<gene>
    <name evidence="3" type="primary">20354187</name>
    <name evidence="2" type="ORF">GGTG_13729</name>
</gene>
<dbReference type="RefSeq" id="XP_009229910.1">
    <property type="nucleotide sequence ID" value="XM_009231646.1"/>
</dbReference>
<reference evidence="3" key="4">
    <citation type="journal article" date="2015" name="G3 (Bethesda)">
        <title>Genome sequences of three phytopathogenic species of the Magnaporthaceae family of fungi.</title>
        <authorList>
            <person name="Okagaki L.H."/>
            <person name="Nunes C.C."/>
            <person name="Sailsbery J."/>
            <person name="Clay B."/>
            <person name="Brown D."/>
            <person name="John T."/>
            <person name="Oh Y."/>
            <person name="Young N."/>
            <person name="Fitzgerald M."/>
            <person name="Haas B.J."/>
            <person name="Zeng Q."/>
            <person name="Young S."/>
            <person name="Adiconis X."/>
            <person name="Fan L."/>
            <person name="Levin J.Z."/>
            <person name="Mitchell T.K."/>
            <person name="Okubara P.A."/>
            <person name="Farman M.L."/>
            <person name="Kohn L.M."/>
            <person name="Birren B."/>
            <person name="Ma L.-J."/>
            <person name="Dean R.A."/>
        </authorList>
    </citation>
    <scope>NUCLEOTIDE SEQUENCE</scope>
    <source>
        <strain evidence="3">R3-111a-1</strain>
    </source>
</reference>
<reference evidence="4" key="1">
    <citation type="submission" date="2010-07" db="EMBL/GenBank/DDBJ databases">
        <title>The genome sequence of Gaeumannomyces graminis var. tritici strain R3-111a-1.</title>
        <authorList>
            <consortium name="The Broad Institute Genome Sequencing Platform"/>
            <person name="Ma L.-J."/>
            <person name="Dead R."/>
            <person name="Young S."/>
            <person name="Zeng Q."/>
            <person name="Koehrsen M."/>
            <person name="Alvarado L."/>
            <person name="Berlin A."/>
            <person name="Chapman S.B."/>
            <person name="Chen Z."/>
            <person name="Freedman E."/>
            <person name="Gellesch M."/>
            <person name="Goldberg J."/>
            <person name="Griggs A."/>
            <person name="Gujja S."/>
            <person name="Heilman E.R."/>
            <person name="Heiman D."/>
            <person name="Hepburn T."/>
            <person name="Howarth C."/>
            <person name="Jen D."/>
            <person name="Larson L."/>
            <person name="Mehta T."/>
            <person name="Neiman D."/>
            <person name="Pearson M."/>
            <person name="Roberts A."/>
            <person name="Saif S."/>
            <person name="Shea T."/>
            <person name="Shenoy N."/>
            <person name="Sisk P."/>
            <person name="Stolte C."/>
            <person name="Sykes S."/>
            <person name="Walk T."/>
            <person name="White J."/>
            <person name="Yandava C."/>
            <person name="Haas B."/>
            <person name="Nusbaum C."/>
            <person name="Birren B."/>
        </authorList>
    </citation>
    <scope>NUCLEOTIDE SEQUENCE [LARGE SCALE GENOMIC DNA]</scope>
    <source>
        <strain evidence="4">R3-111a-1</strain>
    </source>
</reference>
<reference evidence="3" key="5">
    <citation type="submission" date="2018-04" db="UniProtKB">
        <authorList>
            <consortium name="EnsemblFungi"/>
        </authorList>
    </citation>
    <scope>IDENTIFICATION</scope>
    <source>
        <strain evidence="3">R3-111a-1</strain>
    </source>
</reference>
<reference evidence="2" key="2">
    <citation type="submission" date="2010-07" db="EMBL/GenBank/DDBJ databases">
        <authorList>
            <consortium name="The Broad Institute Genome Sequencing Platform"/>
            <consortium name="Broad Institute Genome Sequencing Center for Infectious Disease"/>
            <person name="Ma L.-J."/>
            <person name="Dead R."/>
            <person name="Young S."/>
            <person name="Zeng Q."/>
            <person name="Koehrsen M."/>
            <person name="Alvarado L."/>
            <person name="Berlin A."/>
            <person name="Chapman S.B."/>
            <person name="Chen Z."/>
            <person name="Freedman E."/>
            <person name="Gellesch M."/>
            <person name="Goldberg J."/>
            <person name="Griggs A."/>
            <person name="Gujja S."/>
            <person name="Heilman E.R."/>
            <person name="Heiman D."/>
            <person name="Hepburn T."/>
            <person name="Howarth C."/>
            <person name="Jen D."/>
            <person name="Larson L."/>
            <person name="Mehta T."/>
            <person name="Neiman D."/>
            <person name="Pearson M."/>
            <person name="Roberts A."/>
            <person name="Saif S."/>
            <person name="Shea T."/>
            <person name="Shenoy N."/>
            <person name="Sisk P."/>
            <person name="Stolte C."/>
            <person name="Sykes S."/>
            <person name="Walk T."/>
            <person name="White J."/>
            <person name="Yandava C."/>
            <person name="Haas B."/>
            <person name="Nusbaum C."/>
            <person name="Birren B."/>
        </authorList>
    </citation>
    <scope>NUCLEOTIDE SEQUENCE</scope>
    <source>
        <strain evidence="2">R3-111a-1</strain>
    </source>
</reference>